<evidence type="ECO:0000313" key="2">
    <source>
        <dbReference type="EMBL" id="XCH13059.1"/>
    </source>
</evidence>
<gene>
    <name evidence="2" type="ORF">ABRP34_08810</name>
</gene>
<keyword evidence="1" id="KW-1133">Transmembrane helix</keyword>
<proteinExistence type="predicted"/>
<keyword evidence="1" id="KW-0812">Transmembrane</keyword>
<reference evidence="2" key="1">
    <citation type="submission" date="2024-06" db="EMBL/GenBank/DDBJ databases">
        <title>Biodegradation of dimethachlon by Arthrobacter sp. K5: mechanistic insights and ecological implications.</title>
        <authorList>
            <person name="Hu S."/>
            <person name="Lu P."/>
        </authorList>
    </citation>
    <scope>NUCLEOTIDE SEQUENCE</scope>
    <source>
        <strain evidence="2">K5</strain>
    </source>
</reference>
<organism evidence="2">
    <name type="scientific">Arthrobacter sp. K5</name>
    <dbReference type="NCBI Taxonomy" id="2839623"/>
    <lineage>
        <taxon>Bacteria</taxon>
        <taxon>Bacillati</taxon>
        <taxon>Actinomycetota</taxon>
        <taxon>Actinomycetes</taxon>
        <taxon>Micrococcales</taxon>
        <taxon>Micrococcaceae</taxon>
        <taxon>Arthrobacter</taxon>
    </lineage>
</organism>
<dbReference type="EMBL" id="CP159279">
    <property type="protein sequence ID" value="XCH13059.1"/>
    <property type="molecule type" value="Genomic_DNA"/>
</dbReference>
<dbReference type="RefSeq" id="WP_353712926.1">
    <property type="nucleotide sequence ID" value="NZ_CP159279.1"/>
</dbReference>
<sequence>MLPLTEVSTVAVTDFVLALSALMGTLLVPFAGLYWMLRLKRRAAAPAAVPVPRLPRDV</sequence>
<dbReference type="AlphaFoldDB" id="A0AAU8EUC0"/>
<accession>A0AAU8EUC0</accession>
<feature type="transmembrane region" description="Helical" evidence="1">
    <location>
        <begin position="15"/>
        <end position="37"/>
    </location>
</feature>
<name>A0AAU8EUC0_9MICC</name>
<keyword evidence="1" id="KW-0472">Membrane</keyword>
<protein>
    <submittedName>
        <fullName evidence="2">Uncharacterized protein</fullName>
    </submittedName>
</protein>
<evidence type="ECO:0000256" key="1">
    <source>
        <dbReference type="SAM" id="Phobius"/>
    </source>
</evidence>